<accession>A0A0C2S425</accession>
<dbReference type="AlphaFoldDB" id="A0A0C2S425"/>
<dbReference type="Proteomes" id="UP000054549">
    <property type="component" value="Unassembled WGS sequence"/>
</dbReference>
<protein>
    <submittedName>
        <fullName evidence="1">Uncharacterized protein</fullName>
    </submittedName>
</protein>
<reference evidence="1 2" key="1">
    <citation type="submission" date="2014-04" db="EMBL/GenBank/DDBJ databases">
        <title>Evolutionary Origins and Diversification of the Mycorrhizal Mutualists.</title>
        <authorList>
            <consortium name="DOE Joint Genome Institute"/>
            <consortium name="Mycorrhizal Genomics Consortium"/>
            <person name="Kohler A."/>
            <person name="Kuo A."/>
            <person name="Nagy L.G."/>
            <person name="Floudas D."/>
            <person name="Copeland A."/>
            <person name="Barry K.W."/>
            <person name="Cichocki N."/>
            <person name="Veneault-Fourrey C."/>
            <person name="LaButti K."/>
            <person name="Lindquist E.A."/>
            <person name="Lipzen A."/>
            <person name="Lundell T."/>
            <person name="Morin E."/>
            <person name="Murat C."/>
            <person name="Riley R."/>
            <person name="Ohm R."/>
            <person name="Sun H."/>
            <person name="Tunlid A."/>
            <person name="Henrissat B."/>
            <person name="Grigoriev I.V."/>
            <person name="Hibbett D.S."/>
            <person name="Martin F."/>
        </authorList>
    </citation>
    <scope>NUCLEOTIDE SEQUENCE [LARGE SCALE GENOMIC DNA]</scope>
    <source>
        <strain evidence="1 2">Koide BX008</strain>
    </source>
</reference>
<evidence type="ECO:0000313" key="1">
    <source>
        <dbReference type="EMBL" id="KIL57435.1"/>
    </source>
</evidence>
<proteinExistence type="predicted"/>
<keyword evidence="2" id="KW-1185">Reference proteome</keyword>
<name>A0A0C2S425_AMAMK</name>
<organism evidence="1 2">
    <name type="scientific">Amanita muscaria (strain Koide BX008)</name>
    <dbReference type="NCBI Taxonomy" id="946122"/>
    <lineage>
        <taxon>Eukaryota</taxon>
        <taxon>Fungi</taxon>
        <taxon>Dikarya</taxon>
        <taxon>Basidiomycota</taxon>
        <taxon>Agaricomycotina</taxon>
        <taxon>Agaricomycetes</taxon>
        <taxon>Agaricomycetidae</taxon>
        <taxon>Agaricales</taxon>
        <taxon>Pluteineae</taxon>
        <taxon>Amanitaceae</taxon>
        <taxon>Amanita</taxon>
    </lineage>
</organism>
<gene>
    <name evidence="1" type="ORF">M378DRAFT_171762</name>
</gene>
<dbReference type="HOGENOM" id="CLU_2757248_0_0_1"/>
<sequence>MVLAQRSRLPRHAGRFLKGRLAQDAIRNAYFIICQRPDATRDSTTAKEAEGSDRHVGVGVVISAKDSKCH</sequence>
<dbReference type="InParanoid" id="A0A0C2S425"/>
<evidence type="ECO:0000313" key="2">
    <source>
        <dbReference type="Proteomes" id="UP000054549"/>
    </source>
</evidence>
<dbReference type="EMBL" id="KN818370">
    <property type="protein sequence ID" value="KIL57435.1"/>
    <property type="molecule type" value="Genomic_DNA"/>
</dbReference>